<dbReference type="GeneID" id="39986995"/>
<evidence type="ECO:0000256" key="12">
    <source>
        <dbReference type="SAM" id="Phobius"/>
    </source>
</evidence>
<evidence type="ECO:0000256" key="4">
    <source>
        <dbReference type="ARBA" id="ARBA00022679"/>
    </source>
</evidence>
<keyword evidence="2" id="KW-1003">Cell membrane</keyword>
<dbReference type="Pfam" id="PF01148">
    <property type="entry name" value="CTP_transf_1"/>
    <property type="match status" value="1"/>
</dbReference>
<keyword evidence="10" id="KW-0594">Phospholipid biosynthesis</keyword>
<keyword evidence="11" id="KW-1208">Phospholipid metabolism</keyword>
<dbReference type="GO" id="GO:0005886">
    <property type="term" value="C:plasma membrane"/>
    <property type="evidence" value="ECO:0007669"/>
    <property type="project" value="UniProtKB-SubCell"/>
</dbReference>
<comment type="subcellular location">
    <subcellularLocation>
        <location evidence="1">Cell membrane</location>
        <topology evidence="1">Multi-pass membrane protein</topology>
    </subcellularLocation>
</comment>
<accession>A0A1X0NT53</accession>
<keyword evidence="5 12" id="KW-0812">Transmembrane</keyword>
<evidence type="ECO:0000256" key="7">
    <source>
        <dbReference type="ARBA" id="ARBA00022989"/>
    </source>
</evidence>
<dbReference type="STRING" id="67003.A0A1X0NT53"/>
<comment type="caution">
    <text evidence="13">The sequence shown here is derived from an EMBL/GenBank/DDBJ whole genome shotgun (WGS) entry which is preliminary data.</text>
</comment>
<evidence type="ECO:0000256" key="11">
    <source>
        <dbReference type="ARBA" id="ARBA00023264"/>
    </source>
</evidence>
<keyword evidence="7 12" id="KW-1133">Transmembrane helix</keyword>
<feature type="transmembrane region" description="Helical" evidence="12">
    <location>
        <begin position="29"/>
        <end position="49"/>
    </location>
</feature>
<dbReference type="GO" id="GO:0004605">
    <property type="term" value="F:phosphatidate cytidylyltransferase activity"/>
    <property type="evidence" value="ECO:0007669"/>
    <property type="project" value="TreeGrafter"/>
</dbReference>
<dbReference type="EMBL" id="NBCO01000022">
    <property type="protein sequence ID" value="ORC87369.1"/>
    <property type="molecule type" value="Genomic_DNA"/>
</dbReference>
<evidence type="ECO:0000256" key="6">
    <source>
        <dbReference type="ARBA" id="ARBA00022695"/>
    </source>
</evidence>
<evidence type="ECO:0000313" key="14">
    <source>
        <dbReference type="Proteomes" id="UP000192257"/>
    </source>
</evidence>
<protein>
    <submittedName>
        <fullName evidence="13">Putative phosphatidate cytidylyltransferase-like protein</fullName>
    </submittedName>
</protein>
<proteinExistence type="predicted"/>
<dbReference type="AlphaFoldDB" id="A0A1X0NT53"/>
<gene>
    <name evidence="13" type="ORF">TM35_000221680</name>
</gene>
<feature type="transmembrane region" description="Helical" evidence="12">
    <location>
        <begin position="242"/>
        <end position="264"/>
    </location>
</feature>
<feature type="transmembrane region" description="Helical" evidence="12">
    <location>
        <begin position="55"/>
        <end position="72"/>
    </location>
</feature>
<keyword evidence="3" id="KW-0444">Lipid biosynthesis</keyword>
<dbReference type="OrthoDB" id="10260889at2759"/>
<evidence type="ECO:0000256" key="9">
    <source>
        <dbReference type="ARBA" id="ARBA00023136"/>
    </source>
</evidence>
<evidence type="ECO:0000313" key="13">
    <source>
        <dbReference type="EMBL" id="ORC87369.1"/>
    </source>
</evidence>
<evidence type="ECO:0000256" key="3">
    <source>
        <dbReference type="ARBA" id="ARBA00022516"/>
    </source>
</evidence>
<sequence length="385" mass="42761">MSHQNGFKSSDTVKMLTSNLRMMISDGNLYIRAITIAVVGPSAVVLAGYNKYTCTLLIWFFFFFGMLEWSGLKRHIKMSLAMGLQNKGENMPFESLPKEYTTPIVPNEKFAFFTTLISSFLPIAACAGAEFFVAFLVLYFLAWCFCTLWGNGDGECIMFIFDKVMGRSKNLAVTSKKKSFKVNETESKVLQTFLYEELRLKAKREPLELFLNFCLEYFGFIWVTGVTFPLLVYDYTPVGKPWILASLVGNFSVDIVALLVGRALKGKTYPLCSSISPQKSLEGALFGIIANAVVFASILHFSCVSYVGLSLPQYYSYFVNLAFGLVLGVSGVTGDLLQSLLKRAAHVKDSGMLMPGHGGVLDRIDGLLLVFPTMYVCLRLIVGFA</sequence>
<feature type="transmembrane region" description="Helical" evidence="12">
    <location>
        <begin position="314"/>
        <end position="337"/>
    </location>
</feature>
<keyword evidence="6 13" id="KW-0548">Nucleotidyltransferase</keyword>
<evidence type="ECO:0000256" key="1">
    <source>
        <dbReference type="ARBA" id="ARBA00004651"/>
    </source>
</evidence>
<organism evidence="13 14">
    <name type="scientific">Trypanosoma theileri</name>
    <dbReference type="NCBI Taxonomy" id="67003"/>
    <lineage>
        <taxon>Eukaryota</taxon>
        <taxon>Discoba</taxon>
        <taxon>Euglenozoa</taxon>
        <taxon>Kinetoplastea</taxon>
        <taxon>Metakinetoplastina</taxon>
        <taxon>Trypanosomatida</taxon>
        <taxon>Trypanosomatidae</taxon>
        <taxon>Trypanosoma</taxon>
    </lineage>
</organism>
<dbReference type="RefSeq" id="XP_028881435.1">
    <property type="nucleotide sequence ID" value="XM_029027215.1"/>
</dbReference>
<evidence type="ECO:0000256" key="8">
    <source>
        <dbReference type="ARBA" id="ARBA00023098"/>
    </source>
</evidence>
<dbReference type="PANTHER" id="PTHR46382">
    <property type="entry name" value="PHOSPHATIDATE CYTIDYLYLTRANSFERASE"/>
    <property type="match status" value="1"/>
</dbReference>
<keyword evidence="9 12" id="KW-0472">Membrane</keyword>
<feature type="transmembrane region" description="Helical" evidence="12">
    <location>
        <begin position="285"/>
        <end position="308"/>
    </location>
</feature>
<name>A0A1X0NT53_9TRYP</name>
<dbReference type="VEuPathDB" id="TriTrypDB:TM35_000221680"/>
<evidence type="ECO:0000256" key="5">
    <source>
        <dbReference type="ARBA" id="ARBA00022692"/>
    </source>
</evidence>
<keyword evidence="14" id="KW-1185">Reference proteome</keyword>
<feature type="transmembrane region" description="Helical" evidence="12">
    <location>
        <begin position="110"/>
        <end position="134"/>
    </location>
</feature>
<keyword evidence="4 13" id="KW-0808">Transferase</keyword>
<dbReference type="PANTHER" id="PTHR46382:SF1">
    <property type="entry name" value="PHOSPHATIDATE CYTIDYLYLTRANSFERASE"/>
    <property type="match status" value="1"/>
</dbReference>
<evidence type="ECO:0000256" key="10">
    <source>
        <dbReference type="ARBA" id="ARBA00023209"/>
    </source>
</evidence>
<evidence type="ECO:0000256" key="2">
    <source>
        <dbReference type="ARBA" id="ARBA00022475"/>
    </source>
</evidence>
<dbReference type="Proteomes" id="UP000192257">
    <property type="component" value="Unassembled WGS sequence"/>
</dbReference>
<feature type="transmembrane region" description="Helical" evidence="12">
    <location>
        <begin position="209"/>
        <end position="230"/>
    </location>
</feature>
<dbReference type="GO" id="GO:0016024">
    <property type="term" value="P:CDP-diacylglycerol biosynthetic process"/>
    <property type="evidence" value="ECO:0007669"/>
    <property type="project" value="TreeGrafter"/>
</dbReference>
<reference evidence="13 14" key="1">
    <citation type="submission" date="2017-03" db="EMBL/GenBank/DDBJ databases">
        <title>An alternative strategy for trypanosome survival in the mammalian bloodstream revealed through genome and transcriptome analysis of the ubiquitous bovine parasite Trypanosoma (Megatrypanum) theileri.</title>
        <authorList>
            <person name="Kelly S."/>
            <person name="Ivens A."/>
            <person name="Mott A."/>
            <person name="O'Neill E."/>
            <person name="Emms D."/>
            <person name="Macleod O."/>
            <person name="Voorheis P."/>
            <person name="Matthews J."/>
            <person name="Matthews K."/>
            <person name="Carrington M."/>
        </authorList>
    </citation>
    <scope>NUCLEOTIDE SEQUENCE [LARGE SCALE GENOMIC DNA]</scope>
    <source>
        <strain evidence="13">Edinburgh</strain>
    </source>
</reference>
<keyword evidence="8" id="KW-0443">Lipid metabolism</keyword>